<dbReference type="GO" id="GO:0009044">
    <property type="term" value="F:xylan 1,4-beta-xylosidase activity"/>
    <property type="evidence" value="ECO:0007669"/>
    <property type="project" value="UniProtKB-EC"/>
</dbReference>
<evidence type="ECO:0000256" key="1">
    <source>
        <dbReference type="ARBA" id="ARBA00008875"/>
    </source>
</evidence>
<protein>
    <submittedName>
        <fullName evidence="8">Xylan 1,4-beta-xylosidase</fullName>
        <ecNumber evidence="8">3.2.1.37</ecNumber>
    </submittedName>
</protein>
<organism evidence="8 9">
    <name type="scientific">Catenibacillus scindens</name>
    <dbReference type="NCBI Taxonomy" id="673271"/>
    <lineage>
        <taxon>Bacteria</taxon>
        <taxon>Bacillati</taxon>
        <taxon>Bacillota</taxon>
        <taxon>Clostridia</taxon>
        <taxon>Lachnospirales</taxon>
        <taxon>Lachnospiraceae</taxon>
        <taxon>Catenibacillus</taxon>
    </lineage>
</organism>
<dbReference type="GO" id="GO:0003700">
    <property type="term" value="F:DNA-binding transcription factor activity"/>
    <property type="evidence" value="ECO:0007669"/>
    <property type="project" value="InterPro"/>
</dbReference>
<dbReference type="Gene3D" id="1.10.10.60">
    <property type="entry name" value="Homeodomain-like"/>
    <property type="match status" value="2"/>
</dbReference>
<accession>A0A7W8H9H4</accession>
<keyword evidence="3" id="KW-0805">Transcription regulation</keyword>
<evidence type="ECO:0000256" key="3">
    <source>
        <dbReference type="ARBA" id="ARBA00023015"/>
    </source>
</evidence>
<dbReference type="InterPro" id="IPR049166">
    <property type="entry name" value="GH39_cat"/>
</dbReference>
<evidence type="ECO:0000256" key="5">
    <source>
        <dbReference type="ARBA" id="ARBA00023163"/>
    </source>
</evidence>
<dbReference type="Gene3D" id="2.60.40.1500">
    <property type="entry name" value="Glycosyl hydrolase domain, family 39"/>
    <property type="match status" value="1"/>
</dbReference>
<evidence type="ECO:0000256" key="2">
    <source>
        <dbReference type="ARBA" id="ARBA00022801"/>
    </source>
</evidence>
<keyword evidence="2 8" id="KW-0378">Hydrolase</keyword>
<dbReference type="Pfam" id="PF12833">
    <property type="entry name" value="HTH_18"/>
    <property type="match status" value="1"/>
</dbReference>
<dbReference type="PROSITE" id="PS01124">
    <property type="entry name" value="HTH_ARAC_FAMILY_2"/>
    <property type="match status" value="1"/>
</dbReference>
<dbReference type="InterPro" id="IPR017853">
    <property type="entry name" value="GH"/>
</dbReference>
<evidence type="ECO:0000313" key="8">
    <source>
        <dbReference type="EMBL" id="MBB5264272.1"/>
    </source>
</evidence>
<evidence type="ECO:0000256" key="6">
    <source>
        <dbReference type="ARBA" id="ARBA00023295"/>
    </source>
</evidence>
<dbReference type="AlphaFoldDB" id="A0A7W8H9H4"/>
<comment type="caution">
    <text evidence="8">The sequence shown here is derived from an EMBL/GenBank/DDBJ whole genome shotgun (WGS) entry which is preliminary data.</text>
</comment>
<dbReference type="SUPFAM" id="SSF46689">
    <property type="entry name" value="Homeodomain-like"/>
    <property type="match status" value="2"/>
</dbReference>
<name>A0A7W8H9H4_9FIRM</name>
<dbReference type="InterPro" id="IPR018060">
    <property type="entry name" value="HTH_AraC"/>
</dbReference>
<gene>
    <name evidence="8" type="ORF">HNP82_001383</name>
</gene>
<evidence type="ECO:0000313" key="9">
    <source>
        <dbReference type="Proteomes" id="UP000543642"/>
    </source>
</evidence>
<dbReference type="PANTHER" id="PTHR43280">
    <property type="entry name" value="ARAC-FAMILY TRANSCRIPTIONAL REGULATOR"/>
    <property type="match status" value="1"/>
</dbReference>
<dbReference type="Gene3D" id="3.20.20.80">
    <property type="entry name" value="Glycosidases"/>
    <property type="match status" value="1"/>
</dbReference>
<dbReference type="SMART" id="SM00342">
    <property type="entry name" value="HTH_ARAC"/>
    <property type="match status" value="1"/>
</dbReference>
<dbReference type="SUPFAM" id="SSF51445">
    <property type="entry name" value="(Trans)glycosidases"/>
    <property type="match status" value="1"/>
</dbReference>
<evidence type="ECO:0000256" key="4">
    <source>
        <dbReference type="ARBA" id="ARBA00023125"/>
    </source>
</evidence>
<keyword evidence="6 8" id="KW-0326">Glycosidase</keyword>
<proteinExistence type="inferred from homology"/>
<comment type="similarity">
    <text evidence="1">Belongs to the glycosyl hydrolase 39 family.</text>
</comment>
<dbReference type="EMBL" id="JACHFW010000004">
    <property type="protein sequence ID" value="MBB5264272.1"/>
    <property type="molecule type" value="Genomic_DNA"/>
</dbReference>
<dbReference type="RefSeq" id="WP_183772798.1">
    <property type="nucleotide sequence ID" value="NZ_JACHFW010000004.1"/>
</dbReference>
<dbReference type="GO" id="GO:0043565">
    <property type="term" value="F:sequence-specific DNA binding"/>
    <property type="evidence" value="ECO:0007669"/>
    <property type="project" value="InterPro"/>
</dbReference>
<sequence length="796" mass="93082">MNRQAQSPFKIAVCDKYPQTIEMNQAFTIIAVLRGKIHLLCNQEEHELSEGMLFLLKPQDYFSTKIDKVPPSAAAFISFQYNFFLKNIPYAIDSLDLDPKNYPQETYDALFFRTVDFIDKYFTESEDPDAFRNLNAYDYVCFLQGLGADRPNSPVSSDKKAQRIFHIKDFIERNYASSITLNDLAEELKITPQYLASFMRRHMGMTFNQFLYKVRLSYAVRDLVNTTESITHIAFNYGFPNLASFNRIFKNVYKKTPLNYRMQYKKNMAYLDILPPDIYDYEKSKGVYRDCRIKNPEGSAYPVELSIENTLDAPLSHVWSRILNVGYGKELNDFILHEHIASIMNHFSFEYGRIYGLFHPDLIPYNESDRTWNFHQVDTLLDILKYFRLKPFIVLGKPEPVFGENGQPVYTYTNQDFPDFSRAFKAFMNHCLHRYGIESVEQWIFEYSYNMVEEGYFSKNQFYYTFLKNSADAYRILKSISPAIIFGGPGHRMAQNPQPLFHLLNCWRQEGISPDFITVNAYAMERTPLKPLPSRHKYSTDPTIHRRHLIELQTALKKFYQKDLPVYVIELGFTFMIKRYFSDSRFSACYILQNMLDLCDLCQGIALPVVSDLHYLRLGISRLLCGGNGILSPDGIRKPAFFALMFLHNLGQELYAKGPGYVITHHKDHSFRLLLWNYKHPNNYFCAHYDYQITADNFEHIYTNDRLAEYHLRLGHLKAGKYFIVDYALTKDHGSILDKWLQCGVDVPLLPHIIAHLKEHTDVDFSYRVLTVSSDTLFHYMLEPHIIKMISIFPAN</sequence>
<dbReference type="PANTHER" id="PTHR43280:SF2">
    <property type="entry name" value="HTH-TYPE TRANSCRIPTIONAL REGULATOR EXSA"/>
    <property type="match status" value="1"/>
</dbReference>
<dbReference type="Pfam" id="PF01229">
    <property type="entry name" value="Glyco_hydro_39"/>
    <property type="match status" value="1"/>
</dbReference>
<feature type="domain" description="HTH araC/xylS-type" evidence="7">
    <location>
        <begin position="165"/>
        <end position="263"/>
    </location>
</feature>
<dbReference type="SUPFAM" id="SSF51011">
    <property type="entry name" value="Glycosyl hydrolase domain"/>
    <property type="match status" value="1"/>
</dbReference>
<dbReference type="InterPro" id="IPR009057">
    <property type="entry name" value="Homeodomain-like_sf"/>
</dbReference>
<keyword evidence="5" id="KW-0804">Transcription</keyword>
<dbReference type="EC" id="3.2.1.37" evidence="8"/>
<keyword evidence="4" id="KW-0238">DNA-binding</keyword>
<keyword evidence="9" id="KW-1185">Reference proteome</keyword>
<reference evidence="8 9" key="1">
    <citation type="submission" date="2020-08" db="EMBL/GenBank/DDBJ databases">
        <title>Genomic Encyclopedia of Type Strains, Phase IV (KMG-IV): sequencing the most valuable type-strain genomes for metagenomic binning, comparative biology and taxonomic classification.</title>
        <authorList>
            <person name="Goeker M."/>
        </authorList>
    </citation>
    <scope>NUCLEOTIDE SEQUENCE [LARGE SCALE GENOMIC DNA]</scope>
    <source>
        <strain evidence="8 9">DSM 106146</strain>
    </source>
</reference>
<evidence type="ECO:0000259" key="7">
    <source>
        <dbReference type="PROSITE" id="PS01124"/>
    </source>
</evidence>
<dbReference type="Proteomes" id="UP000543642">
    <property type="component" value="Unassembled WGS sequence"/>
</dbReference>